<proteinExistence type="predicted"/>
<feature type="transmembrane region" description="Helical" evidence="1">
    <location>
        <begin position="86"/>
        <end position="114"/>
    </location>
</feature>
<sequence>TRTADSRTGIKMPAEAYPHHGEKIRHLSIDSRPLDAIKQGQRTTGARIAVSNTILIGISAAIGFFMVTGTDVALLLLLYLDRQMPIGYMLAWELFFAASWVIVSFIMYKVLVFVKFAPFRGAKHSERHQC</sequence>
<keyword evidence="3" id="KW-1185">Reference proteome</keyword>
<feature type="non-terminal residue" evidence="2">
    <location>
        <position position="1"/>
    </location>
</feature>
<dbReference type="AlphaFoldDB" id="A0AAD9H973"/>
<keyword evidence="1" id="KW-0812">Transmembrane</keyword>
<reference evidence="2" key="1">
    <citation type="submission" date="2021-06" db="EMBL/GenBank/DDBJ databases">
        <title>Comparative genomics, transcriptomics and evolutionary studies reveal genomic signatures of adaptation to plant cell wall in hemibiotrophic fungi.</title>
        <authorList>
            <consortium name="DOE Joint Genome Institute"/>
            <person name="Baroncelli R."/>
            <person name="Diaz J.F."/>
            <person name="Benocci T."/>
            <person name="Peng M."/>
            <person name="Battaglia E."/>
            <person name="Haridas S."/>
            <person name="Andreopoulos W."/>
            <person name="Labutti K."/>
            <person name="Pangilinan J."/>
            <person name="Floch G.L."/>
            <person name="Makela M.R."/>
            <person name="Henrissat B."/>
            <person name="Grigoriev I.V."/>
            <person name="Crouch J.A."/>
            <person name="De Vries R.P."/>
            <person name="Sukno S.A."/>
            <person name="Thon M.R."/>
        </authorList>
    </citation>
    <scope>NUCLEOTIDE SEQUENCE</scope>
    <source>
        <strain evidence="2">MAFF235873</strain>
    </source>
</reference>
<evidence type="ECO:0000313" key="2">
    <source>
        <dbReference type="EMBL" id="KAK2024141.1"/>
    </source>
</evidence>
<keyword evidence="1" id="KW-1133">Transmembrane helix</keyword>
<dbReference type="Proteomes" id="UP001232148">
    <property type="component" value="Unassembled WGS sequence"/>
</dbReference>
<feature type="transmembrane region" description="Helical" evidence="1">
    <location>
        <begin position="54"/>
        <end position="80"/>
    </location>
</feature>
<organism evidence="2 3">
    <name type="scientific">Colletotrichum zoysiae</name>
    <dbReference type="NCBI Taxonomy" id="1216348"/>
    <lineage>
        <taxon>Eukaryota</taxon>
        <taxon>Fungi</taxon>
        <taxon>Dikarya</taxon>
        <taxon>Ascomycota</taxon>
        <taxon>Pezizomycotina</taxon>
        <taxon>Sordariomycetes</taxon>
        <taxon>Hypocreomycetidae</taxon>
        <taxon>Glomerellales</taxon>
        <taxon>Glomerellaceae</taxon>
        <taxon>Colletotrichum</taxon>
        <taxon>Colletotrichum graminicola species complex</taxon>
    </lineage>
</organism>
<keyword evidence="1" id="KW-0472">Membrane</keyword>
<name>A0AAD9H973_9PEZI</name>
<evidence type="ECO:0000256" key="1">
    <source>
        <dbReference type="SAM" id="Phobius"/>
    </source>
</evidence>
<dbReference type="EMBL" id="MU842974">
    <property type="protein sequence ID" value="KAK2024141.1"/>
    <property type="molecule type" value="Genomic_DNA"/>
</dbReference>
<accession>A0AAD9H973</accession>
<protein>
    <submittedName>
        <fullName evidence="2">Uncharacterized protein</fullName>
    </submittedName>
</protein>
<comment type="caution">
    <text evidence="2">The sequence shown here is derived from an EMBL/GenBank/DDBJ whole genome shotgun (WGS) entry which is preliminary data.</text>
</comment>
<gene>
    <name evidence="2" type="ORF">LX32DRAFT_599356</name>
</gene>
<evidence type="ECO:0000313" key="3">
    <source>
        <dbReference type="Proteomes" id="UP001232148"/>
    </source>
</evidence>